<dbReference type="EMBL" id="CP036287">
    <property type="protein sequence ID" value="QDU66854.1"/>
    <property type="molecule type" value="Genomic_DNA"/>
</dbReference>
<dbReference type="AlphaFoldDB" id="A0A518BIR4"/>
<dbReference type="RefSeq" id="WP_145064656.1">
    <property type="nucleotide sequence ID" value="NZ_CP036287.1"/>
</dbReference>
<proteinExistence type="predicted"/>
<sequence precursor="true">MNFKTLPPLTCAALAIAPFATAQDSVAIGGPLPGDAVGPYITSEQGNRYTVDLQPLFSTWGTEFAIGPISKSSKTSSSFTTNLMAASGVSREIQVNVPLTGTWAELTVPGVGVNDDPGVNLAPVQVAATAATGVQLAAGFAEFGTTDGGAGFDGAIANIINYDPTNPTRLYVNRVNAATNGCSDTDELTNVAFGAINATGELLVRSDDFGTSGVGCAPGTTGNNLFYVNAATRDLTKVNALSGSIFTSGDFLSTFEPVSAATDTFSTPAIIDIAGVPYIAATNFSNEWVTKPAQLGGPFPGKLTHLAPGVTSTRGTMSVTEDAFPFLGATEGVGAMIGDMGSGTDTMNIFGIGAGGAVTGTLALTLPAVITDNLTGFTNLAGANEIDHYHSQVAFNGGNGQIAMNVDHLGNLLCAVVVDQPSDGGADWPVHYIAVARVSPTGTVAWTMAAYQDGVGGGKPYTDGAGTTLGNLAELGAVTGGAPLGPSTSSPMIDSYGNVYFFGASFDLGPSGFDTGLFRAVYDPATFSYELEQLFKVGRVLDSGLDAGGTKVPYQIQFVTLADSNSISSTAPFSQNISSDGHAGQTHFGVSGRDSLHLGGLVLSASITYDVDLDGDFDDDAVADPTTLDQNYQVQLFIGSPTACQLDLGVGQGPGDANLTVCGTGLGAGQSSLIKLTNVAPFTGVFAILSFPGQPNFPIGGGSLISAFGLVGGFPLGFNADANGEFNFTLGGSGVPNDFVLQFLAVDLLAPPNFLELSNAVLLSFG</sequence>
<evidence type="ECO:0000256" key="1">
    <source>
        <dbReference type="SAM" id="SignalP"/>
    </source>
</evidence>
<protein>
    <submittedName>
        <fullName evidence="2">Uncharacterized protein</fullName>
    </submittedName>
</protein>
<organism evidence="2 3">
    <name type="scientific">Engelhardtia mirabilis</name>
    <dbReference type="NCBI Taxonomy" id="2528011"/>
    <lineage>
        <taxon>Bacteria</taxon>
        <taxon>Pseudomonadati</taxon>
        <taxon>Planctomycetota</taxon>
        <taxon>Planctomycetia</taxon>
        <taxon>Planctomycetia incertae sedis</taxon>
        <taxon>Engelhardtia</taxon>
    </lineage>
</organism>
<dbReference type="KEGG" id="pbap:Pla133_19300"/>
<gene>
    <name evidence="2" type="ORF">Pla133_19300</name>
</gene>
<feature type="signal peptide" evidence="1">
    <location>
        <begin position="1"/>
        <end position="22"/>
    </location>
</feature>
<reference evidence="2 3" key="1">
    <citation type="submission" date="2019-02" db="EMBL/GenBank/DDBJ databases">
        <title>Deep-cultivation of Planctomycetes and their phenomic and genomic characterization uncovers novel biology.</title>
        <authorList>
            <person name="Wiegand S."/>
            <person name="Jogler M."/>
            <person name="Boedeker C."/>
            <person name="Pinto D."/>
            <person name="Vollmers J."/>
            <person name="Rivas-Marin E."/>
            <person name="Kohn T."/>
            <person name="Peeters S.H."/>
            <person name="Heuer A."/>
            <person name="Rast P."/>
            <person name="Oberbeckmann S."/>
            <person name="Bunk B."/>
            <person name="Jeske O."/>
            <person name="Meyerdierks A."/>
            <person name="Storesund J.E."/>
            <person name="Kallscheuer N."/>
            <person name="Luecker S."/>
            <person name="Lage O.M."/>
            <person name="Pohl T."/>
            <person name="Merkel B.J."/>
            <person name="Hornburger P."/>
            <person name="Mueller R.-W."/>
            <person name="Bruemmer F."/>
            <person name="Labrenz M."/>
            <person name="Spormann A.M."/>
            <person name="Op den Camp H."/>
            <person name="Overmann J."/>
            <person name="Amann R."/>
            <person name="Jetten M.S.M."/>
            <person name="Mascher T."/>
            <person name="Medema M.H."/>
            <person name="Devos D.P."/>
            <person name="Kaster A.-K."/>
            <person name="Ovreas L."/>
            <person name="Rohde M."/>
            <person name="Galperin M.Y."/>
            <person name="Jogler C."/>
        </authorList>
    </citation>
    <scope>NUCLEOTIDE SEQUENCE [LARGE SCALE GENOMIC DNA]</scope>
    <source>
        <strain evidence="2 3">Pla133</strain>
    </source>
</reference>
<feature type="chain" id="PRO_5022219348" evidence="1">
    <location>
        <begin position="23"/>
        <end position="766"/>
    </location>
</feature>
<evidence type="ECO:0000313" key="3">
    <source>
        <dbReference type="Proteomes" id="UP000316921"/>
    </source>
</evidence>
<dbReference type="Proteomes" id="UP000316921">
    <property type="component" value="Chromosome"/>
</dbReference>
<evidence type="ECO:0000313" key="2">
    <source>
        <dbReference type="EMBL" id="QDU66854.1"/>
    </source>
</evidence>
<keyword evidence="3" id="KW-1185">Reference proteome</keyword>
<name>A0A518BIR4_9BACT</name>
<keyword evidence="1" id="KW-0732">Signal</keyword>
<accession>A0A518BIR4</accession>